<evidence type="ECO:0000313" key="3">
    <source>
        <dbReference type="EMBL" id="MBA5686346.1"/>
    </source>
</evidence>
<feature type="region of interest" description="Disordered" evidence="1">
    <location>
        <begin position="21"/>
        <end position="42"/>
    </location>
</feature>
<gene>
    <name evidence="3" type="ORF">H3H39_04680</name>
</gene>
<dbReference type="Proteomes" id="UP000573499">
    <property type="component" value="Unassembled WGS sequence"/>
</dbReference>
<reference evidence="3 4" key="1">
    <citation type="submission" date="2020-07" db="EMBL/GenBank/DDBJ databases">
        <title>Novel species isolated from subtropical streams in China.</title>
        <authorList>
            <person name="Lu H."/>
        </authorList>
    </citation>
    <scope>NUCLEOTIDE SEQUENCE [LARGE SCALE GENOMIC DNA]</scope>
    <source>
        <strain evidence="3 4">LX47W</strain>
    </source>
</reference>
<proteinExistence type="predicted"/>
<dbReference type="EMBL" id="JACEZU010000002">
    <property type="protein sequence ID" value="MBA5686346.1"/>
    <property type="molecule type" value="Genomic_DNA"/>
</dbReference>
<name>A0A7W2F768_9BURK</name>
<dbReference type="PROSITE" id="PS51257">
    <property type="entry name" value="PROKAR_LIPOPROTEIN"/>
    <property type="match status" value="1"/>
</dbReference>
<feature type="signal peptide" evidence="2">
    <location>
        <begin position="1"/>
        <end position="17"/>
    </location>
</feature>
<keyword evidence="4" id="KW-1185">Reference proteome</keyword>
<comment type="caution">
    <text evidence="3">The sequence shown here is derived from an EMBL/GenBank/DDBJ whole genome shotgun (WGS) entry which is preliminary data.</text>
</comment>
<evidence type="ECO:0000313" key="4">
    <source>
        <dbReference type="Proteomes" id="UP000573499"/>
    </source>
</evidence>
<evidence type="ECO:0000256" key="1">
    <source>
        <dbReference type="SAM" id="MobiDB-lite"/>
    </source>
</evidence>
<evidence type="ECO:0000256" key="2">
    <source>
        <dbReference type="SAM" id="SignalP"/>
    </source>
</evidence>
<feature type="chain" id="PRO_5031472451" description="Lipoprotein" evidence="2">
    <location>
        <begin position="18"/>
        <end position="241"/>
    </location>
</feature>
<sequence length="241" mass="25702">MRITTAVVIATATLALSACSTTRGPGEDGYRLPGSGPTSNEEFEKMKGHLEQNAKSSTVKAVAEGAVASTVRPSVITVGNVGSLREVSAEDIPEFYRKSYVVSAEKWHPGVAPAMTEADLIKELAGYTGITTWNIPGFVSRRTTAAVRKADVALVDFPGKFSASFWGTTGDLVAARSNEDGLFFVTSVLCKESASDYSKCADQFVRGNFDGNTGVELERDLSQKSDGSRIDVTTYKAIPKI</sequence>
<dbReference type="RefSeq" id="WP_182152149.1">
    <property type="nucleotide sequence ID" value="NZ_JACEZU010000002.1"/>
</dbReference>
<protein>
    <recommendedName>
        <fullName evidence="5">Lipoprotein</fullName>
    </recommendedName>
</protein>
<dbReference type="AlphaFoldDB" id="A0A7W2F768"/>
<organism evidence="3 4">
    <name type="scientific">Rugamonas apoptosis</name>
    <dbReference type="NCBI Taxonomy" id="2758570"/>
    <lineage>
        <taxon>Bacteria</taxon>
        <taxon>Pseudomonadati</taxon>
        <taxon>Pseudomonadota</taxon>
        <taxon>Betaproteobacteria</taxon>
        <taxon>Burkholderiales</taxon>
        <taxon>Oxalobacteraceae</taxon>
        <taxon>Telluria group</taxon>
        <taxon>Rugamonas</taxon>
    </lineage>
</organism>
<accession>A0A7W2F768</accession>
<keyword evidence="2" id="KW-0732">Signal</keyword>
<evidence type="ECO:0008006" key="5">
    <source>
        <dbReference type="Google" id="ProtNLM"/>
    </source>
</evidence>